<protein>
    <submittedName>
        <fullName evidence="1">Uncharacterized protein</fullName>
    </submittedName>
</protein>
<reference evidence="1" key="1">
    <citation type="submission" date="2025-08" db="UniProtKB">
        <authorList>
            <consortium name="Ensembl"/>
        </authorList>
    </citation>
    <scope>IDENTIFICATION</scope>
</reference>
<keyword evidence="2" id="KW-1185">Reference proteome</keyword>
<dbReference type="GeneTree" id="ENSGT00990000213460"/>
<organism evidence="1 2">
    <name type="scientific">Oncorhynchus kisutch</name>
    <name type="common">Coho salmon</name>
    <name type="synonym">Salmo kisutch</name>
    <dbReference type="NCBI Taxonomy" id="8019"/>
    <lineage>
        <taxon>Eukaryota</taxon>
        <taxon>Metazoa</taxon>
        <taxon>Chordata</taxon>
        <taxon>Craniata</taxon>
        <taxon>Vertebrata</taxon>
        <taxon>Euteleostomi</taxon>
        <taxon>Actinopterygii</taxon>
        <taxon>Neopterygii</taxon>
        <taxon>Teleostei</taxon>
        <taxon>Protacanthopterygii</taxon>
        <taxon>Salmoniformes</taxon>
        <taxon>Salmonidae</taxon>
        <taxon>Salmoninae</taxon>
        <taxon>Oncorhynchus</taxon>
    </lineage>
</organism>
<dbReference type="InterPro" id="IPR029021">
    <property type="entry name" value="Prot-tyrosine_phosphatase-like"/>
</dbReference>
<name>A0A8C7KT98_ONCKI</name>
<dbReference type="Proteomes" id="UP000694557">
    <property type="component" value="Unassembled WGS sequence"/>
</dbReference>
<dbReference type="SUPFAM" id="SSF52799">
    <property type="entry name" value="(Phosphotyrosine protein) phosphatases II"/>
    <property type="match status" value="1"/>
</dbReference>
<dbReference type="Ensembl" id="ENSOKIT00005111885.1">
    <property type="protein sequence ID" value="ENSOKIP00005104398.1"/>
    <property type="gene ID" value="ENSOKIG00005045913.1"/>
</dbReference>
<accession>A0A8C7KT98</accession>
<dbReference type="AlphaFoldDB" id="A0A8C7KT98"/>
<evidence type="ECO:0000313" key="1">
    <source>
        <dbReference type="Ensembl" id="ENSOKIP00005104398.1"/>
    </source>
</evidence>
<reference evidence="1" key="2">
    <citation type="submission" date="2025-09" db="UniProtKB">
        <authorList>
            <consortium name="Ensembl"/>
        </authorList>
    </citation>
    <scope>IDENTIFICATION</scope>
</reference>
<proteinExistence type="predicted"/>
<evidence type="ECO:0000313" key="2">
    <source>
        <dbReference type="Proteomes" id="UP000694557"/>
    </source>
</evidence>
<sequence>MRPPIHNPTKPHCFLTQRASNPEASRTKRVGGNTVHLATLVSAHCARPATGVAGAPPPNFSWVEPIKLARLALPQMTSYYLYLLDNCIRHLKILRFTSIGVAVYCIHGHGRTGTMLAKTRKISGTDEIRRAQITVHVDYCGVTPKHSELFIQVGCPEL</sequence>